<feature type="transmembrane region" description="Helical" evidence="7">
    <location>
        <begin position="112"/>
        <end position="132"/>
    </location>
</feature>
<dbReference type="GO" id="GO:0016020">
    <property type="term" value="C:membrane"/>
    <property type="evidence" value="ECO:0007669"/>
    <property type="project" value="UniProtKB-SubCell"/>
</dbReference>
<accession>A0A3M7DDY1</accession>
<dbReference type="PANTHER" id="PTHR45649:SF4">
    <property type="entry name" value="TRANSPORTER, PUTATIVE (EUROFUNG)-RELATED"/>
    <property type="match status" value="1"/>
</dbReference>
<evidence type="ECO:0000313" key="8">
    <source>
        <dbReference type="EMBL" id="RMY62343.1"/>
    </source>
</evidence>
<gene>
    <name evidence="8" type="ORF">D0863_10991</name>
</gene>
<feature type="transmembrane region" description="Helical" evidence="7">
    <location>
        <begin position="410"/>
        <end position="428"/>
    </location>
</feature>
<evidence type="ECO:0000256" key="3">
    <source>
        <dbReference type="ARBA" id="ARBA00022692"/>
    </source>
</evidence>
<keyword evidence="4 7" id="KW-1133">Transmembrane helix</keyword>
<organism evidence="8 9">
    <name type="scientific">Hortaea werneckii</name>
    <name type="common">Black yeast</name>
    <name type="synonym">Cladosporium werneckii</name>
    <dbReference type="NCBI Taxonomy" id="91943"/>
    <lineage>
        <taxon>Eukaryota</taxon>
        <taxon>Fungi</taxon>
        <taxon>Dikarya</taxon>
        <taxon>Ascomycota</taxon>
        <taxon>Pezizomycotina</taxon>
        <taxon>Dothideomycetes</taxon>
        <taxon>Dothideomycetidae</taxon>
        <taxon>Mycosphaerellales</taxon>
        <taxon>Teratosphaeriaceae</taxon>
        <taxon>Hortaea</taxon>
    </lineage>
</organism>
<evidence type="ECO:0000256" key="5">
    <source>
        <dbReference type="ARBA" id="ARBA00023136"/>
    </source>
</evidence>
<keyword evidence="5 7" id="KW-0472">Membrane</keyword>
<dbReference type="Pfam" id="PF13520">
    <property type="entry name" value="AA_permease_2"/>
    <property type="match status" value="1"/>
</dbReference>
<evidence type="ECO:0000256" key="4">
    <source>
        <dbReference type="ARBA" id="ARBA00022989"/>
    </source>
</evidence>
<proteinExistence type="predicted"/>
<dbReference type="Gene3D" id="1.20.1740.10">
    <property type="entry name" value="Amino acid/polyamine transporter I"/>
    <property type="match status" value="1"/>
</dbReference>
<feature type="transmembrane region" description="Helical" evidence="7">
    <location>
        <begin position="235"/>
        <end position="253"/>
    </location>
</feature>
<dbReference type="EMBL" id="QWIP01000500">
    <property type="protein sequence ID" value="RMY62343.1"/>
    <property type="molecule type" value="Genomic_DNA"/>
</dbReference>
<feature type="transmembrane region" description="Helical" evidence="7">
    <location>
        <begin position="515"/>
        <end position="531"/>
    </location>
</feature>
<keyword evidence="3 7" id="KW-0812">Transmembrane</keyword>
<name>A0A3M7DDY1_HORWE</name>
<feature type="transmembrane region" description="Helical" evidence="7">
    <location>
        <begin position="480"/>
        <end position="503"/>
    </location>
</feature>
<dbReference type="VEuPathDB" id="FungiDB:BTJ68_00375"/>
<dbReference type="GO" id="GO:0022857">
    <property type="term" value="F:transmembrane transporter activity"/>
    <property type="evidence" value="ECO:0007669"/>
    <property type="project" value="InterPro"/>
</dbReference>
<feature type="transmembrane region" description="Helical" evidence="7">
    <location>
        <begin position="203"/>
        <end position="223"/>
    </location>
</feature>
<sequence length="556" mass="61298">MASSSSFRLRSQEPEITVESIELKGPVTYTVSDDPDSKDSPEDESPVHGDVELWGSDTEHDLRDMKRLGKKQEFQRNFTFWSALGFVSVYMATWEFVLVSLSVGFANGGFAGLFWCFLTTVLCYSSIVASLAEMASMAPTSGGQYHWVSEFAPPEYQRILSYASGWMSTLGWLASVAGSNFVLTTQIEAMVNIMRPSFAFENWQYVLLMVAFVAITILFNTWGAKALPTLETTSLVGHLVGFFIVLIPLWVLCPKNNASEVFSSFEWQGGWTPGPGYLVSQVTVMYCNLGSDSVVHISEEVEDASVTVPRCMWYSYIGNVLMGIVMLVTMLFCISPLEDVIDSDVPYLLLFNNTGSTTLSVILNVILFVLIYAGNITALATCAREMWAFARDRGLPFSGWIGKMNTHWNIPFHSVYATSAACILLSFINFGSTLAFNIVVSVSLLGLLSTYMISIGCVLLKRIRGEPLPPARWSLGRYGILVNTFGFVYSGVIIVFSCFPSYLPVDAASANYGPLIWVAVMVIAVVVYVVHGKRHYTAPVQFVEGRKEAGVGMQSS</sequence>
<dbReference type="InterPro" id="IPR002293">
    <property type="entry name" value="AA/rel_permease1"/>
</dbReference>
<comment type="subcellular location">
    <subcellularLocation>
        <location evidence="1">Membrane</location>
        <topology evidence="1">Multi-pass membrane protein</topology>
    </subcellularLocation>
</comment>
<evidence type="ECO:0000256" key="6">
    <source>
        <dbReference type="SAM" id="MobiDB-lite"/>
    </source>
</evidence>
<protein>
    <recommendedName>
        <fullName evidence="10">Amino acid permease/ SLC12A domain-containing protein</fullName>
    </recommendedName>
</protein>
<keyword evidence="2" id="KW-0813">Transport</keyword>
<dbReference type="OrthoDB" id="3257095at2759"/>
<dbReference type="Proteomes" id="UP000269276">
    <property type="component" value="Unassembled WGS sequence"/>
</dbReference>
<dbReference type="PANTHER" id="PTHR45649">
    <property type="entry name" value="AMINO-ACID PERMEASE BAT1"/>
    <property type="match status" value="1"/>
</dbReference>
<feature type="transmembrane region" description="Helical" evidence="7">
    <location>
        <begin position="357"/>
        <end position="383"/>
    </location>
</feature>
<evidence type="ECO:0000256" key="1">
    <source>
        <dbReference type="ARBA" id="ARBA00004141"/>
    </source>
</evidence>
<feature type="compositionally biased region" description="Basic and acidic residues" evidence="6">
    <location>
        <begin position="35"/>
        <end position="53"/>
    </location>
</feature>
<comment type="caution">
    <text evidence="8">The sequence shown here is derived from an EMBL/GenBank/DDBJ whole genome shotgun (WGS) entry which is preliminary data.</text>
</comment>
<feature type="transmembrane region" description="Helical" evidence="7">
    <location>
        <begin position="434"/>
        <end position="460"/>
    </location>
</feature>
<feature type="transmembrane region" description="Helical" evidence="7">
    <location>
        <begin position="316"/>
        <end position="337"/>
    </location>
</feature>
<evidence type="ECO:0000313" key="9">
    <source>
        <dbReference type="Proteomes" id="UP000269276"/>
    </source>
</evidence>
<feature type="region of interest" description="Disordered" evidence="6">
    <location>
        <begin position="26"/>
        <end position="53"/>
    </location>
</feature>
<dbReference type="PIRSF" id="PIRSF006060">
    <property type="entry name" value="AA_transporter"/>
    <property type="match status" value="1"/>
</dbReference>
<evidence type="ECO:0008006" key="10">
    <source>
        <dbReference type="Google" id="ProtNLM"/>
    </source>
</evidence>
<evidence type="ECO:0000256" key="7">
    <source>
        <dbReference type="SAM" id="Phobius"/>
    </source>
</evidence>
<reference evidence="8 9" key="1">
    <citation type="journal article" date="2018" name="BMC Genomics">
        <title>Genomic evidence for intraspecific hybridization in a clonal and extremely halotolerant yeast.</title>
        <authorList>
            <person name="Gostincar C."/>
            <person name="Stajich J.E."/>
            <person name="Zupancic J."/>
            <person name="Zalar P."/>
            <person name="Gunde-Cimerman N."/>
        </authorList>
    </citation>
    <scope>NUCLEOTIDE SEQUENCE [LARGE SCALE GENOMIC DNA]</scope>
    <source>
        <strain evidence="8 9">EXF-2682</strain>
    </source>
</reference>
<evidence type="ECO:0000256" key="2">
    <source>
        <dbReference type="ARBA" id="ARBA00022448"/>
    </source>
</evidence>
<feature type="transmembrane region" description="Helical" evidence="7">
    <location>
        <begin position="80"/>
        <end position="106"/>
    </location>
</feature>
<dbReference type="AlphaFoldDB" id="A0A3M7DDY1"/>